<dbReference type="EMBL" id="AMGV01000004">
    <property type="protein sequence ID" value="KEF57481.1"/>
    <property type="molecule type" value="Genomic_DNA"/>
</dbReference>
<dbReference type="GeneID" id="25280324"/>
<feature type="region of interest" description="Disordered" evidence="1">
    <location>
        <begin position="1"/>
        <end position="24"/>
    </location>
</feature>
<proteinExistence type="predicted"/>
<evidence type="ECO:0000313" key="2">
    <source>
        <dbReference type="EMBL" id="KEF57481.1"/>
    </source>
</evidence>
<accession>A0A072PCA0</accession>
<dbReference type="AlphaFoldDB" id="A0A072PCA0"/>
<dbReference type="HOGENOM" id="CLU_028833_1_0_1"/>
<name>A0A072PCA0_9EURO</name>
<dbReference type="Proteomes" id="UP000027920">
    <property type="component" value="Unassembled WGS sequence"/>
</dbReference>
<dbReference type="RefSeq" id="XP_013260071.1">
    <property type="nucleotide sequence ID" value="XM_013404617.1"/>
</dbReference>
<reference evidence="2 3" key="1">
    <citation type="submission" date="2013-03" db="EMBL/GenBank/DDBJ databases">
        <title>The Genome Sequence of Exophiala aquamarina CBS 119918.</title>
        <authorList>
            <consortium name="The Broad Institute Genomics Platform"/>
            <person name="Cuomo C."/>
            <person name="de Hoog S."/>
            <person name="Gorbushina A."/>
            <person name="Walker B."/>
            <person name="Young S.K."/>
            <person name="Zeng Q."/>
            <person name="Gargeya S."/>
            <person name="Fitzgerald M."/>
            <person name="Haas B."/>
            <person name="Abouelleil A."/>
            <person name="Allen A.W."/>
            <person name="Alvarado L."/>
            <person name="Arachchi H.M."/>
            <person name="Berlin A.M."/>
            <person name="Chapman S.B."/>
            <person name="Gainer-Dewar J."/>
            <person name="Goldberg J."/>
            <person name="Griggs A."/>
            <person name="Gujja S."/>
            <person name="Hansen M."/>
            <person name="Howarth C."/>
            <person name="Imamovic A."/>
            <person name="Ireland A."/>
            <person name="Larimer J."/>
            <person name="McCowan C."/>
            <person name="Murphy C."/>
            <person name="Pearson M."/>
            <person name="Poon T.W."/>
            <person name="Priest M."/>
            <person name="Roberts A."/>
            <person name="Saif S."/>
            <person name="Shea T."/>
            <person name="Sisk P."/>
            <person name="Sykes S."/>
            <person name="Wortman J."/>
            <person name="Nusbaum C."/>
            <person name="Birren B."/>
        </authorList>
    </citation>
    <scope>NUCLEOTIDE SEQUENCE [LARGE SCALE GENOMIC DNA]</scope>
    <source>
        <strain evidence="2 3">CBS 119918</strain>
    </source>
</reference>
<gene>
    <name evidence="2" type="ORF">A1O9_05398</name>
</gene>
<dbReference type="VEuPathDB" id="FungiDB:A1O9_05398"/>
<keyword evidence="3" id="KW-1185">Reference proteome</keyword>
<dbReference type="InterPro" id="IPR021463">
    <property type="entry name" value="Methyltransf_34"/>
</dbReference>
<dbReference type="OrthoDB" id="6419443at2759"/>
<evidence type="ECO:0008006" key="4">
    <source>
        <dbReference type="Google" id="ProtNLM"/>
    </source>
</evidence>
<evidence type="ECO:0000256" key="1">
    <source>
        <dbReference type="SAM" id="MobiDB-lite"/>
    </source>
</evidence>
<sequence length="381" mass="41857">MAPRKIQKAVSKLHNGRNPPKQTVSAQKVSETPAAAPIELQQALLDVFCRAFYDGHLQDQHHHVNATIQVVKGHLFMRDFAKAFAHQEYMDAYALRWSASRALGYLDLLLHGDLQPVWLSEINASGPDDNAYDDPLQTTSMSTSTSRPSTGACRVACIGGGAGAEVAASAAATLLSSLSLSQAEIHAIDIADWSSCVEKLTAALTQPQILSTHASESAKAANKPLIDPARLQVCFSQHDILNVNESILRELLGGVHLCTIMFTLNELFTSSIARTTAFLLALADTLALGSWLLVVDSPGSYSEVKLRDNDAAKPKRYPMKWLLDHTLLEIAGAGGKSSKWRKHVSDDSRWFRLSPSLKYPMDLENMRYQIHLYQRIEPEVS</sequence>
<evidence type="ECO:0000313" key="3">
    <source>
        <dbReference type="Proteomes" id="UP000027920"/>
    </source>
</evidence>
<dbReference type="Pfam" id="PF11312">
    <property type="entry name" value="Methyltransf_34"/>
    <property type="match status" value="1"/>
</dbReference>
<protein>
    <recommendedName>
        <fullName evidence="4">25S rRNA (Uridine(2843)-N(3))-methyltransferase</fullName>
    </recommendedName>
</protein>
<dbReference type="STRING" id="1182545.A0A072PCA0"/>
<organism evidence="2 3">
    <name type="scientific">Exophiala aquamarina CBS 119918</name>
    <dbReference type="NCBI Taxonomy" id="1182545"/>
    <lineage>
        <taxon>Eukaryota</taxon>
        <taxon>Fungi</taxon>
        <taxon>Dikarya</taxon>
        <taxon>Ascomycota</taxon>
        <taxon>Pezizomycotina</taxon>
        <taxon>Eurotiomycetes</taxon>
        <taxon>Chaetothyriomycetidae</taxon>
        <taxon>Chaetothyriales</taxon>
        <taxon>Herpotrichiellaceae</taxon>
        <taxon>Exophiala</taxon>
    </lineage>
</organism>
<comment type="caution">
    <text evidence="2">The sequence shown here is derived from an EMBL/GenBank/DDBJ whole genome shotgun (WGS) entry which is preliminary data.</text>
</comment>